<reference evidence="1" key="1">
    <citation type="submission" date="2023-04" db="EMBL/GenBank/DDBJ databases">
        <title>Draft Genome sequencing of Naganishia species isolated from polar environments using Oxford Nanopore Technology.</title>
        <authorList>
            <person name="Leo P."/>
            <person name="Venkateswaran K."/>
        </authorList>
    </citation>
    <scope>NUCLEOTIDE SEQUENCE</scope>
    <source>
        <strain evidence="1">DBVPG 5303</strain>
    </source>
</reference>
<accession>A0ACC2XE89</accession>
<organism evidence="1 2">
    <name type="scientific">Naganishia onofrii</name>
    <dbReference type="NCBI Taxonomy" id="1851511"/>
    <lineage>
        <taxon>Eukaryota</taxon>
        <taxon>Fungi</taxon>
        <taxon>Dikarya</taxon>
        <taxon>Basidiomycota</taxon>
        <taxon>Agaricomycotina</taxon>
        <taxon>Tremellomycetes</taxon>
        <taxon>Filobasidiales</taxon>
        <taxon>Filobasidiaceae</taxon>
        <taxon>Naganishia</taxon>
    </lineage>
</organism>
<protein>
    <submittedName>
        <fullName evidence="1">Uncharacterized protein</fullName>
    </submittedName>
</protein>
<dbReference type="Proteomes" id="UP001234202">
    <property type="component" value="Unassembled WGS sequence"/>
</dbReference>
<proteinExistence type="predicted"/>
<comment type="caution">
    <text evidence="1">The sequence shown here is derived from an EMBL/GenBank/DDBJ whole genome shotgun (WGS) entry which is preliminary data.</text>
</comment>
<evidence type="ECO:0000313" key="1">
    <source>
        <dbReference type="EMBL" id="KAJ9121938.1"/>
    </source>
</evidence>
<sequence length="351" mass="38082">MQINRSDWSCLALQDPTTNTLHLRGAGSYDSLKVYDIPINKASALCPTTILLRGSVSHKTINTSHSSSSAIKNLFDREPFFRKRQPKHLLMTPLFVQGRFSGSLVLTGKTANSSNTQVSLLATFAAIALEAHSAFASLEIAVEARTAALEQALAHKQTFISSISHELRTPLYSISGLCAVMQSSSDLTPAQNENLAVIASSAEDLQRIVTAILDMAKLESGGMTAEAIPFELRDTLESSLESVAHISRAKGIELVLENDVSTDPPGCLIGDPHRVRQCLLNLLSNAVKFSRSGSDPAFIKLGWTIEQDDAEHYAVTVTVTDNGIGIPKSKMNRLFHSFSQVDASITRQYGR</sequence>
<dbReference type="EMBL" id="JASBWV010000016">
    <property type="protein sequence ID" value="KAJ9121938.1"/>
    <property type="molecule type" value="Genomic_DNA"/>
</dbReference>
<evidence type="ECO:0000313" key="2">
    <source>
        <dbReference type="Proteomes" id="UP001234202"/>
    </source>
</evidence>
<name>A0ACC2XE89_9TREE</name>
<keyword evidence="2" id="KW-1185">Reference proteome</keyword>
<gene>
    <name evidence="1" type="ORF">QFC24_004520</name>
</gene>